<dbReference type="Ensembl" id="ENSEBUT00000016837.1">
    <property type="protein sequence ID" value="ENSEBUP00000016261.1"/>
    <property type="gene ID" value="ENSEBUG00000010207.1"/>
</dbReference>
<accession>A0A8C4QJ38</accession>
<dbReference type="SMART" id="SM00355">
    <property type="entry name" value="ZnF_C2H2"/>
    <property type="match status" value="7"/>
</dbReference>
<feature type="region of interest" description="Disordered" evidence="12">
    <location>
        <begin position="186"/>
        <end position="212"/>
    </location>
</feature>
<evidence type="ECO:0000256" key="1">
    <source>
        <dbReference type="ARBA" id="ARBA00004123"/>
    </source>
</evidence>
<protein>
    <recommendedName>
        <fullName evidence="13">C2H2-type domain-containing protein</fullName>
    </recommendedName>
</protein>
<dbReference type="Proteomes" id="UP000694388">
    <property type="component" value="Unplaced"/>
</dbReference>
<dbReference type="FunFam" id="3.30.160.60:FF:000690">
    <property type="entry name" value="Zinc finger protein 354C"/>
    <property type="match status" value="1"/>
</dbReference>
<feature type="domain" description="C2H2-type" evidence="13">
    <location>
        <begin position="301"/>
        <end position="328"/>
    </location>
</feature>
<evidence type="ECO:0000313" key="15">
    <source>
        <dbReference type="Proteomes" id="UP000694388"/>
    </source>
</evidence>
<dbReference type="PANTHER" id="PTHR23235:SF140">
    <property type="entry name" value="ZINC FINGER PROTEIN 300 ISOFORM X1"/>
    <property type="match status" value="1"/>
</dbReference>
<keyword evidence="10" id="KW-0539">Nucleus</keyword>
<dbReference type="GeneTree" id="ENSGT01150000286959"/>
<keyword evidence="4" id="KW-0677">Repeat</keyword>
<dbReference type="PROSITE" id="PS50157">
    <property type="entry name" value="ZINC_FINGER_C2H2_2"/>
    <property type="match status" value="7"/>
</dbReference>
<evidence type="ECO:0000256" key="4">
    <source>
        <dbReference type="ARBA" id="ARBA00022737"/>
    </source>
</evidence>
<dbReference type="FunFam" id="3.30.160.60:FF:002343">
    <property type="entry name" value="Zinc finger protein 33A"/>
    <property type="match status" value="2"/>
</dbReference>
<feature type="region of interest" description="Disordered" evidence="12">
    <location>
        <begin position="400"/>
        <end position="426"/>
    </location>
</feature>
<keyword evidence="5 11" id="KW-0863">Zinc-finger</keyword>
<feature type="compositionally biased region" description="Polar residues" evidence="12">
    <location>
        <begin position="191"/>
        <end position="201"/>
    </location>
</feature>
<feature type="domain" description="C2H2-type" evidence="13">
    <location>
        <begin position="124"/>
        <end position="151"/>
    </location>
</feature>
<reference evidence="14" key="1">
    <citation type="submission" date="2025-08" db="UniProtKB">
        <authorList>
            <consortium name="Ensembl"/>
        </authorList>
    </citation>
    <scope>IDENTIFICATION</scope>
</reference>
<evidence type="ECO:0000256" key="5">
    <source>
        <dbReference type="ARBA" id="ARBA00022771"/>
    </source>
</evidence>
<keyword evidence="8" id="KW-0238">DNA-binding</keyword>
<keyword evidence="7" id="KW-0805">Transcription regulation</keyword>
<dbReference type="PANTHER" id="PTHR23235">
    <property type="entry name" value="KRUEPPEL-LIKE TRANSCRIPTION FACTOR"/>
    <property type="match status" value="1"/>
</dbReference>
<reference evidence="14" key="2">
    <citation type="submission" date="2025-09" db="UniProtKB">
        <authorList>
            <consortium name="Ensembl"/>
        </authorList>
    </citation>
    <scope>IDENTIFICATION</scope>
</reference>
<evidence type="ECO:0000256" key="3">
    <source>
        <dbReference type="ARBA" id="ARBA00022723"/>
    </source>
</evidence>
<dbReference type="GO" id="GO:0000981">
    <property type="term" value="F:DNA-binding transcription factor activity, RNA polymerase II-specific"/>
    <property type="evidence" value="ECO:0007669"/>
    <property type="project" value="TreeGrafter"/>
</dbReference>
<dbReference type="GO" id="GO:0008270">
    <property type="term" value="F:zinc ion binding"/>
    <property type="evidence" value="ECO:0007669"/>
    <property type="project" value="UniProtKB-KW"/>
</dbReference>
<feature type="domain" description="C2H2-type" evidence="13">
    <location>
        <begin position="245"/>
        <end position="272"/>
    </location>
</feature>
<dbReference type="Gene3D" id="3.30.160.60">
    <property type="entry name" value="Classic Zinc Finger"/>
    <property type="match status" value="7"/>
</dbReference>
<evidence type="ECO:0000256" key="12">
    <source>
        <dbReference type="SAM" id="MobiDB-lite"/>
    </source>
</evidence>
<dbReference type="FunFam" id="3.30.160.60:FF:001450">
    <property type="entry name" value="zinc finger protein 774"/>
    <property type="match status" value="1"/>
</dbReference>
<dbReference type="GO" id="GO:0005634">
    <property type="term" value="C:nucleus"/>
    <property type="evidence" value="ECO:0007669"/>
    <property type="project" value="UniProtKB-SubCell"/>
</dbReference>
<feature type="domain" description="C2H2-type" evidence="13">
    <location>
        <begin position="68"/>
        <end position="95"/>
    </location>
</feature>
<evidence type="ECO:0000256" key="2">
    <source>
        <dbReference type="ARBA" id="ARBA00006991"/>
    </source>
</evidence>
<sequence length="426" mass="48871">MSVMALYAAETVGGGHTADVRPCEVTSRVDGDGARQGEDWRKLALGSNLPPPLLPLQPPGFAGERGGFLCQWCGQGFSQKRYLQIHQRTHTGERPFACEDCGKRFRQSSDLVRHRRTHTGERPYRCPECDRWFRLKHHLRDHRRTHSGSYPNTHNCNCCQRCFHQVLTQGGGHFSNQDILSYPAERPARSSWKQAATVSGRNSKRDTQPRGLPPRPFICDECGRGFANRSHLLVHVRRHTGERPFCCEECGKRFSQAFCLARHRRLHSGEKPFMCHECGMRFKLKHHLLRHDNTHRGERLFSCEQCGTGFAHVTRLLKHCAWHREQAIAASMPPAVGAEVKSENDQYSSSTFDQPTPNTQSQTPHPHVHNTQREPQHPHNQHLIMPNPYMKPIVFVPQKKNKRTHTYNTRSRVSKNKKLQSTPSMM</sequence>
<organism evidence="14 15">
    <name type="scientific">Eptatretus burgeri</name>
    <name type="common">Inshore hagfish</name>
    <dbReference type="NCBI Taxonomy" id="7764"/>
    <lineage>
        <taxon>Eukaryota</taxon>
        <taxon>Metazoa</taxon>
        <taxon>Chordata</taxon>
        <taxon>Craniata</taxon>
        <taxon>Vertebrata</taxon>
        <taxon>Cyclostomata</taxon>
        <taxon>Myxini</taxon>
        <taxon>Myxiniformes</taxon>
        <taxon>Myxinidae</taxon>
        <taxon>Eptatretinae</taxon>
        <taxon>Eptatretus</taxon>
    </lineage>
</organism>
<evidence type="ECO:0000256" key="10">
    <source>
        <dbReference type="ARBA" id="ARBA00023242"/>
    </source>
</evidence>
<comment type="subcellular location">
    <subcellularLocation>
        <location evidence="1">Nucleus</location>
    </subcellularLocation>
</comment>
<feature type="region of interest" description="Disordered" evidence="12">
    <location>
        <begin position="337"/>
        <end position="385"/>
    </location>
</feature>
<name>A0A8C4QJ38_EPTBU</name>
<evidence type="ECO:0000256" key="7">
    <source>
        <dbReference type="ARBA" id="ARBA00023015"/>
    </source>
</evidence>
<evidence type="ECO:0000256" key="9">
    <source>
        <dbReference type="ARBA" id="ARBA00023163"/>
    </source>
</evidence>
<evidence type="ECO:0000256" key="6">
    <source>
        <dbReference type="ARBA" id="ARBA00022833"/>
    </source>
</evidence>
<evidence type="ECO:0000259" key="13">
    <source>
        <dbReference type="PROSITE" id="PS50157"/>
    </source>
</evidence>
<feature type="domain" description="C2H2-type" evidence="13">
    <location>
        <begin position="217"/>
        <end position="244"/>
    </location>
</feature>
<evidence type="ECO:0000256" key="11">
    <source>
        <dbReference type="PROSITE-ProRule" id="PRU00042"/>
    </source>
</evidence>
<evidence type="ECO:0000256" key="8">
    <source>
        <dbReference type="ARBA" id="ARBA00023125"/>
    </source>
</evidence>
<dbReference type="InterPro" id="IPR013087">
    <property type="entry name" value="Znf_C2H2_type"/>
</dbReference>
<dbReference type="FunFam" id="3.30.160.60:FF:000212">
    <property type="entry name" value="zinc finger protein 382 isoform X2"/>
    <property type="match status" value="1"/>
</dbReference>
<proteinExistence type="inferred from homology"/>
<dbReference type="FunFam" id="3.30.160.60:FF:001840">
    <property type="entry name" value="Paternally-expressed gene 3 protein"/>
    <property type="match status" value="1"/>
</dbReference>
<dbReference type="InterPro" id="IPR036236">
    <property type="entry name" value="Znf_C2H2_sf"/>
</dbReference>
<dbReference type="SUPFAM" id="SSF57667">
    <property type="entry name" value="beta-beta-alpha zinc fingers"/>
    <property type="match status" value="4"/>
</dbReference>
<feature type="compositionally biased region" description="Polar residues" evidence="12">
    <location>
        <begin position="345"/>
        <end position="364"/>
    </location>
</feature>
<dbReference type="AlphaFoldDB" id="A0A8C4QJ38"/>
<comment type="similarity">
    <text evidence="2">Belongs to the krueppel C2H2-type zinc-finger protein family.</text>
</comment>
<keyword evidence="9" id="KW-0804">Transcription</keyword>
<feature type="domain" description="C2H2-type" evidence="13">
    <location>
        <begin position="273"/>
        <end position="300"/>
    </location>
</feature>
<feature type="domain" description="C2H2-type" evidence="13">
    <location>
        <begin position="96"/>
        <end position="123"/>
    </location>
</feature>
<dbReference type="PROSITE" id="PS00028">
    <property type="entry name" value="ZINC_FINGER_C2H2_1"/>
    <property type="match status" value="7"/>
</dbReference>
<keyword evidence="6" id="KW-0862">Zinc</keyword>
<keyword evidence="3" id="KW-0479">Metal-binding</keyword>
<keyword evidence="15" id="KW-1185">Reference proteome</keyword>
<dbReference type="GO" id="GO:0000978">
    <property type="term" value="F:RNA polymerase II cis-regulatory region sequence-specific DNA binding"/>
    <property type="evidence" value="ECO:0007669"/>
    <property type="project" value="TreeGrafter"/>
</dbReference>
<evidence type="ECO:0000313" key="14">
    <source>
        <dbReference type="Ensembl" id="ENSEBUP00000016261.1"/>
    </source>
</evidence>
<dbReference type="Pfam" id="PF00096">
    <property type="entry name" value="zf-C2H2"/>
    <property type="match status" value="5"/>
</dbReference>